<dbReference type="PANTHER" id="PTHR45908">
    <property type="entry name" value="PROTEIN CBG11750-RELATED"/>
    <property type="match status" value="1"/>
</dbReference>
<dbReference type="Proteomes" id="UP000783686">
    <property type="component" value="Unassembled WGS sequence"/>
</dbReference>
<dbReference type="InterPro" id="IPR002921">
    <property type="entry name" value="Fungal_lipase-type"/>
</dbReference>
<evidence type="ECO:0000313" key="3">
    <source>
        <dbReference type="Proteomes" id="UP000614601"/>
    </source>
</evidence>
<feature type="domain" description="Fungal lipase-type" evidence="1">
    <location>
        <begin position="58"/>
        <end position="194"/>
    </location>
</feature>
<dbReference type="EMBL" id="CAJFDH010000004">
    <property type="protein sequence ID" value="CAD5220526.1"/>
    <property type="molecule type" value="Genomic_DNA"/>
</dbReference>
<accession>A0A811L068</accession>
<organism evidence="2 3">
    <name type="scientific">Bursaphelenchus okinawaensis</name>
    <dbReference type="NCBI Taxonomy" id="465554"/>
    <lineage>
        <taxon>Eukaryota</taxon>
        <taxon>Metazoa</taxon>
        <taxon>Ecdysozoa</taxon>
        <taxon>Nematoda</taxon>
        <taxon>Chromadorea</taxon>
        <taxon>Rhabditida</taxon>
        <taxon>Tylenchina</taxon>
        <taxon>Tylenchomorpha</taxon>
        <taxon>Aphelenchoidea</taxon>
        <taxon>Aphelenchoididae</taxon>
        <taxon>Bursaphelenchus</taxon>
    </lineage>
</organism>
<dbReference type="CDD" id="cd00519">
    <property type="entry name" value="Lipase_3"/>
    <property type="match status" value="1"/>
</dbReference>
<dbReference type="InterPro" id="IPR029058">
    <property type="entry name" value="AB_hydrolase_fold"/>
</dbReference>
<keyword evidence="3" id="KW-1185">Reference proteome</keyword>
<gene>
    <name evidence="2" type="ORF">BOKJ2_LOCUS8988</name>
</gene>
<dbReference type="SUPFAM" id="SSF53474">
    <property type="entry name" value="alpha/beta-Hydrolases"/>
    <property type="match status" value="1"/>
</dbReference>
<name>A0A811L068_9BILA</name>
<sequence>MFPLASAAYSDNPQDCLDNRFDDAKLIGMIHVKCQDQLNTTMCAAYVAVSPADKAIILSFRGTNNFIQLITQIGNIAFLNKHKAPLEGRVAGYFYDVHAQLWENGLNKLFKKALEEYPDYSVWVTGHSFGGAIASIAATQIMAEYKLSFSKVILVTFGQPRTGDVEFAMSYSKYIPTTFRITHKHDLVPHVPPVFFAQYKHHLNEIWYPNNMGKSDRFIVCKGEEDPKCSNSVKSPISVLDHNFYFNEAVMLFGPHGCKWSS</sequence>
<dbReference type="Pfam" id="PF01764">
    <property type="entry name" value="Lipase_3"/>
    <property type="match status" value="1"/>
</dbReference>
<dbReference type="EMBL" id="CAJFCW020000004">
    <property type="protein sequence ID" value="CAG9113822.1"/>
    <property type="molecule type" value="Genomic_DNA"/>
</dbReference>
<dbReference type="AlphaFoldDB" id="A0A811L068"/>
<reference evidence="2" key="1">
    <citation type="submission" date="2020-09" db="EMBL/GenBank/DDBJ databases">
        <authorList>
            <person name="Kikuchi T."/>
        </authorList>
    </citation>
    <scope>NUCLEOTIDE SEQUENCE</scope>
    <source>
        <strain evidence="2">SH1</strain>
    </source>
</reference>
<dbReference type="OrthoDB" id="5866690at2759"/>
<dbReference type="GO" id="GO:0006629">
    <property type="term" value="P:lipid metabolic process"/>
    <property type="evidence" value="ECO:0007669"/>
    <property type="project" value="InterPro"/>
</dbReference>
<evidence type="ECO:0000313" key="2">
    <source>
        <dbReference type="EMBL" id="CAD5220526.1"/>
    </source>
</evidence>
<dbReference type="Gene3D" id="3.40.50.1820">
    <property type="entry name" value="alpha/beta hydrolase"/>
    <property type="match status" value="1"/>
</dbReference>
<protein>
    <recommendedName>
        <fullName evidence="1">Fungal lipase-type domain-containing protein</fullName>
    </recommendedName>
</protein>
<evidence type="ECO:0000259" key="1">
    <source>
        <dbReference type="Pfam" id="PF01764"/>
    </source>
</evidence>
<proteinExistence type="predicted"/>
<dbReference type="Proteomes" id="UP000614601">
    <property type="component" value="Unassembled WGS sequence"/>
</dbReference>
<comment type="caution">
    <text evidence="2">The sequence shown here is derived from an EMBL/GenBank/DDBJ whole genome shotgun (WGS) entry which is preliminary data.</text>
</comment>